<keyword evidence="2" id="KW-1185">Reference proteome</keyword>
<comment type="caution">
    <text evidence="1">The sequence shown here is derived from an EMBL/GenBank/DDBJ whole genome shotgun (WGS) entry which is preliminary data.</text>
</comment>
<dbReference type="RefSeq" id="WP_058484515.1">
    <property type="nucleotide sequence ID" value="NZ_CAAAII010000007.1"/>
</dbReference>
<accession>A0A0W0YXL7</accession>
<dbReference type="PATRIC" id="fig|452.5.peg.2873"/>
<reference evidence="1 2" key="1">
    <citation type="submission" date="2015-11" db="EMBL/GenBank/DDBJ databases">
        <title>Genomic analysis of 38 Legionella species identifies large and diverse effector repertoires.</title>
        <authorList>
            <person name="Burstein D."/>
            <person name="Amaro F."/>
            <person name="Zusman T."/>
            <person name="Lifshitz Z."/>
            <person name="Cohen O."/>
            <person name="Gilbert J.A."/>
            <person name="Pupko T."/>
            <person name="Shuman H.A."/>
            <person name="Segal G."/>
        </authorList>
    </citation>
    <scope>NUCLEOTIDE SEQUENCE [LARGE SCALE GENOMIC DNA]</scope>
    <source>
        <strain evidence="1 2">Mt.St.Helens-9</strain>
    </source>
</reference>
<evidence type="ECO:0000313" key="1">
    <source>
        <dbReference type="EMBL" id="KTD61358.1"/>
    </source>
</evidence>
<name>A0A0W0YXL7_LEGSP</name>
<dbReference type="EMBL" id="LNYX01000032">
    <property type="protein sequence ID" value="KTD61358.1"/>
    <property type="molecule type" value="Genomic_DNA"/>
</dbReference>
<organism evidence="1 2">
    <name type="scientific">Legionella spiritensis</name>
    <dbReference type="NCBI Taxonomy" id="452"/>
    <lineage>
        <taxon>Bacteria</taxon>
        <taxon>Pseudomonadati</taxon>
        <taxon>Pseudomonadota</taxon>
        <taxon>Gammaproteobacteria</taxon>
        <taxon>Legionellales</taxon>
        <taxon>Legionellaceae</taxon>
        <taxon>Legionella</taxon>
    </lineage>
</organism>
<dbReference type="Proteomes" id="UP000054877">
    <property type="component" value="Unassembled WGS sequence"/>
</dbReference>
<sequence length="267" mass="30369">MQFKIARINFSTSISEISSGVENHTMEDGTRLDIHDDNPGSKESVGYGKEVVRGTDLFFIIFDGRDEKTLSKLEAEIDILSSPRISKAAVITLVEYNDSESTDNSNQLRNLSKQYGLKYTKTSDLSTDFFLDKITEFLPDLMEKKYPVNYAMTLLKNDDLKESEIARSIHTTLERLPQNGEKSQAISNLIIKMKDSLTPQKLISKIKNPESELYNTLNQHSKKQKISYVGLQQGFFSSKTRSLLHAENALKGDEKRFNDSFSADYRK</sequence>
<protein>
    <submittedName>
        <fullName evidence="1">Uncharacterized protein</fullName>
    </submittedName>
</protein>
<gene>
    <name evidence="1" type="ORF">Lspi_2600</name>
</gene>
<dbReference type="AlphaFoldDB" id="A0A0W0YXL7"/>
<proteinExistence type="predicted"/>
<evidence type="ECO:0000313" key="2">
    <source>
        <dbReference type="Proteomes" id="UP000054877"/>
    </source>
</evidence>